<protein>
    <submittedName>
        <fullName evidence="1">Uncharacterized protein</fullName>
    </submittedName>
</protein>
<sequence length="33" mass="3530">MLNIEAGDRAVKKGGSFYFCQMGASMGTVRNCS</sequence>
<reference evidence="1" key="2">
    <citation type="journal article" date="2015" name="Fish Shellfish Immunol.">
        <title>Early steps in the European eel (Anguilla anguilla)-Vibrio vulnificus interaction in the gills: Role of the RtxA13 toxin.</title>
        <authorList>
            <person name="Callol A."/>
            <person name="Pajuelo D."/>
            <person name="Ebbesson L."/>
            <person name="Teles M."/>
            <person name="MacKenzie S."/>
            <person name="Amaro C."/>
        </authorList>
    </citation>
    <scope>NUCLEOTIDE SEQUENCE</scope>
</reference>
<organism evidence="1">
    <name type="scientific">Anguilla anguilla</name>
    <name type="common">European freshwater eel</name>
    <name type="synonym">Muraena anguilla</name>
    <dbReference type="NCBI Taxonomy" id="7936"/>
    <lineage>
        <taxon>Eukaryota</taxon>
        <taxon>Metazoa</taxon>
        <taxon>Chordata</taxon>
        <taxon>Craniata</taxon>
        <taxon>Vertebrata</taxon>
        <taxon>Euteleostomi</taxon>
        <taxon>Actinopterygii</taxon>
        <taxon>Neopterygii</taxon>
        <taxon>Teleostei</taxon>
        <taxon>Anguilliformes</taxon>
        <taxon>Anguillidae</taxon>
        <taxon>Anguilla</taxon>
    </lineage>
</organism>
<accession>A0A0E9PT21</accession>
<reference evidence="1" key="1">
    <citation type="submission" date="2014-11" db="EMBL/GenBank/DDBJ databases">
        <authorList>
            <person name="Amaro Gonzalez C."/>
        </authorList>
    </citation>
    <scope>NUCLEOTIDE SEQUENCE</scope>
</reference>
<name>A0A0E9PT21_ANGAN</name>
<dbReference type="AlphaFoldDB" id="A0A0E9PT21"/>
<dbReference type="EMBL" id="GBXM01100821">
    <property type="protein sequence ID" value="JAH07756.1"/>
    <property type="molecule type" value="Transcribed_RNA"/>
</dbReference>
<evidence type="ECO:0000313" key="1">
    <source>
        <dbReference type="EMBL" id="JAH07756.1"/>
    </source>
</evidence>
<proteinExistence type="predicted"/>